<dbReference type="EMBL" id="ML208433">
    <property type="protein sequence ID" value="TFK65524.1"/>
    <property type="molecule type" value="Genomic_DNA"/>
</dbReference>
<gene>
    <name evidence="1" type="ORF">BDN72DRAFT_824429</name>
</gene>
<name>A0ACD3AJY3_9AGAR</name>
<sequence>MGGEPHQPAGTQKRKSLEMSTSTQNKRIKLTNGHLKSPEFTQHPTFWADDGSVLIQIGDMRMKLHKSRLMANSTWFRSLFDGMSPEENINPDVVQYDDGLALLHLDLMDVRREDFEVLVTAMDNSLDFFLAPQTFSCIAGLVRASSILRFPKLLSYASSILERDFSGRLTPPFSVKEAVEAVELGRRYSYPLILKRGFYELARGAEQFNSHLDSGEHQLKTGSSLLERLGITNLAILLDLRRALVQTWIDITHLPPIECDQPTGKCTASDPTKTWELMYGSGLLKDYQSDPMLGIYKLWEVDWEAKGYCNKCRVERMKWLGEQRNKIWVEDMEKWLSLQVAAVKK</sequence>
<reference evidence="1 2" key="1">
    <citation type="journal article" date="2019" name="Nat. Ecol. Evol.">
        <title>Megaphylogeny resolves global patterns of mushroom evolution.</title>
        <authorList>
            <person name="Varga T."/>
            <person name="Krizsan K."/>
            <person name="Foldi C."/>
            <person name="Dima B."/>
            <person name="Sanchez-Garcia M."/>
            <person name="Sanchez-Ramirez S."/>
            <person name="Szollosi G.J."/>
            <person name="Szarkandi J.G."/>
            <person name="Papp V."/>
            <person name="Albert L."/>
            <person name="Andreopoulos W."/>
            <person name="Angelini C."/>
            <person name="Antonin V."/>
            <person name="Barry K.W."/>
            <person name="Bougher N.L."/>
            <person name="Buchanan P."/>
            <person name="Buyck B."/>
            <person name="Bense V."/>
            <person name="Catcheside P."/>
            <person name="Chovatia M."/>
            <person name="Cooper J."/>
            <person name="Damon W."/>
            <person name="Desjardin D."/>
            <person name="Finy P."/>
            <person name="Geml J."/>
            <person name="Haridas S."/>
            <person name="Hughes K."/>
            <person name="Justo A."/>
            <person name="Karasinski D."/>
            <person name="Kautmanova I."/>
            <person name="Kiss B."/>
            <person name="Kocsube S."/>
            <person name="Kotiranta H."/>
            <person name="LaButti K.M."/>
            <person name="Lechner B.E."/>
            <person name="Liimatainen K."/>
            <person name="Lipzen A."/>
            <person name="Lukacs Z."/>
            <person name="Mihaltcheva S."/>
            <person name="Morgado L.N."/>
            <person name="Niskanen T."/>
            <person name="Noordeloos M.E."/>
            <person name="Ohm R.A."/>
            <person name="Ortiz-Santana B."/>
            <person name="Ovrebo C."/>
            <person name="Racz N."/>
            <person name="Riley R."/>
            <person name="Savchenko A."/>
            <person name="Shiryaev A."/>
            <person name="Soop K."/>
            <person name="Spirin V."/>
            <person name="Szebenyi C."/>
            <person name="Tomsovsky M."/>
            <person name="Tulloss R.E."/>
            <person name="Uehling J."/>
            <person name="Grigoriev I.V."/>
            <person name="Vagvolgyi C."/>
            <person name="Papp T."/>
            <person name="Martin F.M."/>
            <person name="Miettinen O."/>
            <person name="Hibbett D.S."/>
            <person name="Nagy L.G."/>
        </authorList>
    </citation>
    <scope>NUCLEOTIDE SEQUENCE [LARGE SCALE GENOMIC DNA]</scope>
    <source>
        <strain evidence="1 2">NL-1719</strain>
    </source>
</reference>
<protein>
    <submittedName>
        <fullName evidence="1">Uncharacterized protein</fullName>
    </submittedName>
</protein>
<evidence type="ECO:0000313" key="2">
    <source>
        <dbReference type="Proteomes" id="UP000308600"/>
    </source>
</evidence>
<keyword evidence="2" id="KW-1185">Reference proteome</keyword>
<accession>A0ACD3AJY3</accession>
<proteinExistence type="predicted"/>
<dbReference type="Proteomes" id="UP000308600">
    <property type="component" value="Unassembled WGS sequence"/>
</dbReference>
<organism evidence="1 2">
    <name type="scientific">Pluteus cervinus</name>
    <dbReference type="NCBI Taxonomy" id="181527"/>
    <lineage>
        <taxon>Eukaryota</taxon>
        <taxon>Fungi</taxon>
        <taxon>Dikarya</taxon>
        <taxon>Basidiomycota</taxon>
        <taxon>Agaricomycotina</taxon>
        <taxon>Agaricomycetes</taxon>
        <taxon>Agaricomycetidae</taxon>
        <taxon>Agaricales</taxon>
        <taxon>Pluteineae</taxon>
        <taxon>Pluteaceae</taxon>
        <taxon>Pluteus</taxon>
    </lineage>
</organism>
<evidence type="ECO:0000313" key="1">
    <source>
        <dbReference type="EMBL" id="TFK65524.1"/>
    </source>
</evidence>